<gene>
    <name evidence="1" type="ORF">COY29_05220</name>
</gene>
<name>A0A2M7TKM1_9BACT</name>
<evidence type="ECO:0000313" key="1">
    <source>
        <dbReference type="EMBL" id="PIZ47416.1"/>
    </source>
</evidence>
<sequence>RTFQKQIDIFSKITSSTPKSEYVNLITSLTPAEVFLNSITDNEDSVQIMGYSGSEQNISQFIKNLSSAGKFKDVSLNKISSGEDNSSAIVFTIWAGISEI</sequence>
<feature type="non-terminal residue" evidence="1">
    <location>
        <position position="1"/>
    </location>
</feature>
<dbReference type="EMBL" id="PFNO01000175">
    <property type="protein sequence ID" value="PIZ47416.1"/>
    <property type="molecule type" value="Genomic_DNA"/>
</dbReference>
<protein>
    <submittedName>
        <fullName evidence="1">Uncharacterized protein</fullName>
    </submittedName>
</protein>
<proteinExistence type="predicted"/>
<comment type="caution">
    <text evidence="1">The sequence shown here is derived from an EMBL/GenBank/DDBJ whole genome shotgun (WGS) entry which is preliminary data.</text>
</comment>
<dbReference type="AlphaFoldDB" id="A0A2M7TKM1"/>
<evidence type="ECO:0000313" key="2">
    <source>
        <dbReference type="Proteomes" id="UP000229753"/>
    </source>
</evidence>
<dbReference type="InterPro" id="IPR007813">
    <property type="entry name" value="PilN"/>
</dbReference>
<reference evidence="2" key="1">
    <citation type="submission" date="2017-09" db="EMBL/GenBank/DDBJ databases">
        <title>Depth-based differentiation of microbial function through sediment-hosted aquifers and enrichment of novel symbionts in the deep terrestrial subsurface.</title>
        <authorList>
            <person name="Probst A.J."/>
            <person name="Ladd B."/>
            <person name="Jarett J.K."/>
            <person name="Geller-Mcgrath D.E."/>
            <person name="Sieber C.M.K."/>
            <person name="Emerson J.B."/>
            <person name="Anantharaman K."/>
            <person name="Thomas B.C."/>
            <person name="Malmstrom R."/>
            <person name="Stieglmeier M."/>
            <person name="Klingl A."/>
            <person name="Woyke T."/>
            <person name="Ryan C.M."/>
            <person name="Banfield J.F."/>
        </authorList>
    </citation>
    <scope>NUCLEOTIDE SEQUENCE [LARGE SCALE GENOMIC DNA]</scope>
</reference>
<dbReference type="Pfam" id="PF05137">
    <property type="entry name" value="PilN"/>
    <property type="match status" value="1"/>
</dbReference>
<accession>A0A2M7TKM1</accession>
<organism evidence="1 2">
    <name type="scientific">Candidatus Woesebacteria bacterium CG_4_10_14_0_2_um_filter_39_14</name>
    <dbReference type="NCBI Taxonomy" id="1975054"/>
    <lineage>
        <taxon>Bacteria</taxon>
        <taxon>Candidatus Woeseibacteriota</taxon>
    </lineage>
</organism>
<dbReference type="Proteomes" id="UP000229753">
    <property type="component" value="Unassembled WGS sequence"/>
</dbReference>